<evidence type="ECO:0000256" key="1">
    <source>
        <dbReference type="ARBA" id="ARBA00004651"/>
    </source>
</evidence>
<dbReference type="GO" id="GO:0005886">
    <property type="term" value="C:plasma membrane"/>
    <property type="evidence" value="ECO:0007669"/>
    <property type="project" value="UniProtKB-SubCell"/>
</dbReference>
<dbReference type="Proteomes" id="UP000199448">
    <property type="component" value="Unassembled WGS sequence"/>
</dbReference>
<dbReference type="PANTHER" id="PTHR21716:SF53">
    <property type="entry name" value="PERMEASE PERM-RELATED"/>
    <property type="match status" value="1"/>
</dbReference>
<dbReference type="EMBL" id="FNUG01000002">
    <property type="protein sequence ID" value="SEE81937.1"/>
    <property type="molecule type" value="Genomic_DNA"/>
</dbReference>
<sequence>MVSGKRILYYSTLSVLFLYFLFAGLIETKPFLAPFTVALVLALLVYPLSRKMEKSFFNRSWASIVNTIFIFLISLGFFALFSMQVKNLVDDWPKIKETMKPKIEKLKDFVFEHTPLSQKDLEESSKGGLSVPFLSTGSQPGKKAASFFSKAMSFFGNYLLTFIYIFFMLNYRQHFRKFLLRLFPDEDRQRLQNVILKSANVIQQYLIGKLILIGFLSVFYAIGLGLSGVSNFILVSVLAAVFSIIPYVGNVIGFGMAMIFGYLVSGNPGVLIGISLTFFIGQFVESYILQPYIVGDKVDLHPFITILVVVTGNLVWGLIGMILAIPLLAIVNIIFLNVHSLHPFGYLLSKEEKTG</sequence>
<evidence type="ECO:0000256" key="4">
    <source>
        <dbReference type="ARBA" id="ARBA00022475"/>
    </source>
</evidence>
<keyword evidence="3" id="KW-0813">Transport</keyword>
<feature type="transmembrane region" description="Helical" evidence="8">
    <location>
        <begin position="303"/>
        <end position="336"/>
    </location>
</feature>
<feature type="transmembrane region" description="Helical" evidence="8">
    <location>
        <begin position="206"/>
        <end position="226"/>
    </location>
</feature>
<evidence type="ECO:0000313" key="9">
    <source>
        <dbReference type="EMBL" id="SEE81937.1"/>
    </source>
</evidence>
<evidence type="ECO:0000256" key="2">
    <source>
        <dbReference type="ARBA" id="ARBA00009773"/>
    </source>
</evidence>
<name>A0A1H5LZL7_9FLAO</name>
<keyword evidence="7 8" id="KW-0472">Membrane</keyword>
<dbReference type="InterPro" id="IPR002549">
    <property type="entry name" value="AI-2E-like"/>
</dbReference>
<evidence type="ECO:0000256" key="3">
    <source>
        <dbReference type="ARBA" id="ARBA00022448"/>
    </source>
</evidence>
<keyword evidence="6 8" id="KW-1133">Transmembrane helix</keyword>
<feature type="transmembrane region" description="Helical" evidence="8">
    <location>
        <begin position="232"/>
        <end position="252"/>
    </location>
</feature>
<proteinExistence type="inferred from homology"/>
<dbReference type="RefSeq" id="WP_093112783.1">
    <property type="nucleotide sequence ID" value="NZ_FNGG01000002.1"/>
</dbReference>
<feature type="transmembrane region" description="Helical" evidence="8">
    <location>
        <begin position="7"/>
        <end position="25"/>
    </location>
</feature>
<evidence type="ECO:0000256" key="5">
    <source>
        <dbReference type="ARBA" id="ARBA00022692"/>
    </source>
</evidence>
<accession>A0A1H5LZL7</accession>
<comment type="subcellular location">
    <subcellularLocation>
        <location evidence="1">Cell membrane</location>
        <topology evidence="1">Multi-pass membrane protein</topology>
    </subcellularLocation>
</comment>
<feature type="transmembrane region" description="Helical" evidence="8">
    <location>
        <begin position="259"/>
        <end position="283"/>
    </location>
</feature>
<dbReference type="PANTHER" id="PTHR21716">
    <property type="entry name" value="TRANSMEMBRANE PROTEIN"/>
    <property type="match status" value="1"/>
</dbReference>
<keyword evidence="10" id="KW-1185">Reference proteome</keyword>
<protein>
    <submittedName>
        <fullName evidence="9">Predicted PurR-regulated permease PerM</fullName>
    </submittedName>
</protein>
<evidence type="ECO:0000256" key="7">
    <source>
        <dbReference type="ARBA" id="ARBA00023136"/>
    </source>
</evidence>
<keyword evidence="4" id="KW-1003">Cell membrane</keyword>
<comment type="similarity">
    <text evidence="2">Belongs to the autoinducer-2 exporter (AI-2E) (TC 2.A.86) family.</text>
</comment>
<dbReference type="AlphaFoldDB" id="A0A1H5LZL7"/>
<evidence type="ECO:0000256" key="6">
    <source>
        <dbReference type="ARBA" id="ARBA00022989"/>
    </source>
</evidence>
<evidence type="ECO:0000256" key="8">
    <source>
        <dbReference type="SAM" id="Phobius"/>
    </source>
</evidence>
<dbReference type="Pfam" id="PF01594">
    <property type="entry name" value="AI-2E_transport"/>
    <property type="match status" value="1"/>
</dbReference>
<reference evidence="9 10" key="1">
    <citation type="submission" date="2016-10" db="EMBL/GenBank/DDBJ databases">
        <authorList>
            <person name="de Groot N.N."/>
        </authorList>
    </citation>
    <scope>NUCLEOTIDE SEQUENCE [LARGE SCALE GENOMIC DNA]</scope>
    <source>
        <strain evidence="9 10">DSM 23553</strain>
    </source>
</reference>
<organism evidence="9 10">
    <name type="scientific">Salinimicrobium catena</name>
    <dbReference type="NCBI Taxonomy" id="390640"/>
    <lineage>
        <taxon>Bacteria</taxon>
        <taxon>Pseudomonadati</taxon>
        <taxon>Bacteroidota</taxon>
        <taxon>Flavobacteriia</taxon>
        <taxon>Flavobacteriales</taxon>
        <taxon>Flavobacteriaceae</taxon>
        <taxon>Salinimicrobium</taxon>
    </lineage>
</organism>
<evidence type="ECO:0000313" key="10">
    <source>
        <dbReference type="Proteomes" id="UP000199448"/>
    </source>
</evidence>
<dbReference type="STRING" id="390640.SAMN04488034_102473"/>
<dbReference type="OrthoDB" id="9793390at2"/>
<gene>
    <name evidence="9" type="ORF">SAMN04488034_102473</name>
</gene>
<feature type="transmembrane region" description="Helical" evidence="8">
    <location>
        <begin position="61"/>
        <end position="83"/>
    </location>
</feature>
<keyword evidence="5 8" id="KW-0812">Transmembrane</keyword>
<feature type="transmembrane region" description="Helical" evidence="8">
    <location>
        <begin position="31"/>
        <end position="49"/>
    </location>
</feature>
<feature type="transmembrane region" description="Helical" evidence="8">
    <location>
        <begin position="151"/>
        <end position="171"/>
    </location>
</feature>